<dbReference type="PANTHER" id="PTHR21599:SF0">
    <property type="entry name" value="GLYCERATE KINASE"/>
    <property type="match status" value="1"/>
</dbReference>
<evidence type="ECO:0000313" key="3">
    <source>
        <dbReference type="Proteomes" id="UP000037923"/>
    </source>
</evidence>
<dbReference type="GeneID" id="26909214"/>
<dbReference type="OMA" id="CACDTFK"/>
<dbReference type="PANTHER" id="PTHR21599">
    <property type="entry name" value="GLYCERATE KINASE"/>
    <property type="match status" value="1"/>
</dbReference>
<feature type="region of interest" description="Disordered" evidence="1">
    <location>
        <begin position="480"/>
        <end position="502"/>
    </location>
</feature>
<dbReference type="InterPro" id="IPR004381">
    <property type="entry name" value="Glycerate_kinase"/>
</dbReference>
<reference evidence="2 3" key="1">
    <citation type="submission" date="2015-07" db="EMBL/GenBank/DDBJ databases">
        <title>High-quality genome of monoxenous trypanosomatid Leptomonas pyrrhocoris.</title>
        <authorList>
            <person name="Flegontov P."/>
            <person name="Butenko A."/>
            <person name="Firsov S."/>
            <person name="Vlcek C."/>
            <person name="Logacheva M.D."/>
            <person name="Field M."/>
            <person name="Filatov D."/>
            <person name="Flegontova O."/>
            <person name="Gerasimov E."/>
            <person name="Jackson A.P."/>
            <person name="Kelly S."/>
            <person name="Opperdoes F."/>
            <person name="O'Reilly A."/>
            <person name="Votypka J."/>
            <person name="Yurchenko V."/>
            <person name="Lukes J."/>
        </authorList>
    </citation>
    <scope>NUCLEOTIDE SEQUENCE [LARGE SCALE GENOMIC DNA]</scope>
    <source>
        <strain evidence="2">H10</strain>
    </source>
</reference>
<dbReference type="EMBL" id="LGTL01000027">
    <property type="protein sequence ID" value="KPA74963.1"/>
    <property type="molecule type" value="Genomic_DNA"/>
</dbReference>
<dbReference type="SUPFAM" id="SSF110738">
    <property type="entry name" value="Glycerate kinase I"/>
    <property type="match status" value="1"/>
</dbReference>
<feature type="compositionally biased region" description="Polar residues" evidence="1">
    <location>
        <begin position="127"/>
        <end position="142"/>
    </location>
</feature>
<comment type="caution">
    <text evidence="2">The sequence shown here is derived from an EMBL/GenBank/DDBJ whole genome shotgun (WGS) entry which is preliminary data.</text>
</comment>
<dbReference type="InterPro" id="IPR036129">
    <property type="entry name" value="Glycerate_kinase_sf"/>
</dbReference>
<gene>
    <name evidence="2" type="ORF">ABB37_08931</name>
</gene>
<feature type="compositionally biased region" description="Pro residues" evidence="1">
    <location>
        <begin position="483"/>
        <end position="492"/>
    </location>
</feature>
<dbReference type="AlphaFoldDB" id="A0A0M9FS77"/>
<dbReference type="PROSITE" id="PS51257">
    <property type="entry name" value="PROKAR_LIPOPROTEIN"/>
    <property type="match status" value="1"/>
</dbReference>
<name>A0A0M9FS77_LEPPY</name>
<organism evidence="2 3">
    <name type="scientific">Leptomonas pyrrhocoris</name>
    <name type="common">Firebug parasite</name>
    <dbReference type="NCBI Taxonomy" id="157538"/>
    <lineage>
        <taxon>Eukaryota</taxon>
        <taxon>Discoba</taxon>
        <taxon>Euglenozoa</taxon>
        <taxon>Kinetoplastea</taxon>
        <taxon>Metakinetoplastina</taxon>
        <taxon>Trypanosomatida</taxon>
        <taxon>Trypanosomatidae</taxon>
        <taxon>Leishmaniinae</taxon>
        <taxon>Leptomonas</taxon>
    </lineage>
</organism>
<dbReference type="Pfam" id="PF02595">
    <property type="entry name" value="Gly_kinase"/>
    <property type="match status" value="2"/>
</dbReference>
<sequence>MRRPSHTSSATHPLHVLCACDTFKGTLPSDKVGEAVEAGYRQVWEKLHRQRGTTTQPSITASNLSVHLLPRVTKPPPLSPHADPDVGEVECASIAAGLLAASLIPPCVSFSWRDHLHHLSPQHHRLLQQNGTRADTTSSGGVPSQPEEPPLAKTAPVEFTHTPMSDGGAGLLDSVTFAASREAAQQKRTNMKLGETVAHSLDTMPRSTVTNGAAAGGGAVAATPHAPPASPDALHFERVCVPASVMITGPLGLPICPPTRAESSFSSSVMPPVEKGVSFACDVARRVLVVEMAEAAGLPRIARRQDRDPARTTSYGVGELIRYALRYMEGEMSRMEETTATAAAAAGGVSKRGKGHKGRGVRLFLGIGGSATNDGGLGALQALGLEIFVALTAASATSASEGVLLDRPFCGGDLGRMTHVRISDAMHRLFPYLQGTPTSPAASSTHGTIDAGLYVEEVCLICDVDNPLVGPHGATYTFGPQKCAPPRPPAPSSLPTTAGKDTDGAAAAVDDAAVGVITSAAQRALLDGLEGGMRHAAACVVRSTWRQLAHPSAAALPTEAAVRADVLHRPGGGGAGGMSGFFRYVLHASYVPGADVVGGLLGLYETPRVAHLLGSDDQDSSAAAATHPRQKAGLLTMDSPAVRHPRGCLFHTCDVVVSGEGSFDDQTIASHKTVGRLLEMCTAANAYRLWRHYCCCDVPSSTPESRRTADAASSLPHPSPRLSDTRCRRIEEFIVVCGRTSFEDRTACRSTVTTSVCSTLLMPHLKAATATTAHNSHTALAEEAAVPISSSSNSNLDTVRVNLYLHALLTSPAFRAAWDARRSTRDTRRLTAANLLKEWCVPRVTVLPLTPTLFSFADATQRSYACVVSAVADLLEDSVRRLATAKTTTAVTASLRQRSVKEKSKL</sequence>
<dbReference type="Proteomes" id="UP000037923">
    <property type="component" value="Unassembled WGS sequence"/>
</dbReference>
<dbReference type="Gene3D" id="3.90.1510.10">
    <property type="entry name" value="Glycerate kinase, domain 2"/>
    <property type="match status" value="1"/>
</dbReference>
<proteinExistence type="predicted"/>
<accession>A0A0M9FS77</accession>
<feature type="region of interest" description="Disordered" evidence="1">
    <location>
        <begin position="123"/>
        <end position="152"/>
    </location>
</feature>
<keyword evidence="2" id="KW-0808">Transferase</keyword>
<dbReference type="RefSeq" id="XP_015653402.1">
    <property type="nucleotide sequence ID" value="XM_015808117.1"/>
</dbReference>
<evidence type="ECO:0000313" key="2">
    <source>
        <dbReference type="EMBL" id="KPA74963.1"/>
    </source>
</evidence>
<dbReference type="GO" id="GO:0008887">
    <property type="term" value="F:glycerate kinase activity"/>
    <property type="evidence" value="ECO:0007669"/>
    <property type="project" value="InterPro"/>
</dbReference>
<dbReference type="VEuPathDB" id="TriTrypDB:LpyrH10_27_0860"/>
<dbReference type="InterPro" id="IPR018193">
    <property type="entry name" value="Glyc_kinase_flavodox-like_fold"/>
</dbReference>
<dbReference type="OrthoDB" id="10262596at2759"/>
<dbReference type="GO" id="GO:0031388">
    <property type="term" value="P:organic acid phosphorylation"/>
    <property type="evidence" value="ECO:0007669"/>
    <property type="project" value="InterPro"/>
</dbReference>
<protein>
    <submittedName>
        <fullName evidence="2">Putative glycerate kinase</fullName>
    </submittedName>
</protein>
<keyword evidence="3" id="KW-1185">Reference proteome</keyword>
<evidence type="ECO:0000256" key="1">
    <source>
        <dbReference type="SAM" id="MobiDB-lite"/>
    </source>
</evidence>
<feature type="compositionally biased region" description="Low complexity" evidence="1">
    <location>
        <begin position="493"/>
        <end position="502"/>
    </location>
</feature>
<keyword evidence="2" id="KW-0418">Kinase</keyword>